<feature type="repeat" description="WD" evidence="3">
    <location>
        <begin position="416"/>
        <end position="450"/>
    </location>
</feature>
<comment type="caution">
    <text evidence="4">The sequence shown here is derived from an EMBL/GenBank/DDBJ whole genome shotgun (WGS) entry which is preliminary data.</text>
</comment>
<evidence type="ECO:0000256" key="1">
    <source>
        <dbReference type="ARBA" id="ARBA00022574"/>
    </source>
</evidence>
<dbReference type="SUPFAM" id="SSF50978">
    <property type="entry name" value="WD40 repeat-like"/>
    <property type="match status" value="1"/>
</dbReference>
<dbReference type="SUPFAM" id="SSF117289">
    <property type="entry name" value="Nucleoporin domain"/>
    <property type="match status" value="1"/>
</dbReference>
<sequence length="497" mass="54838">MLKSTNIKVFEAEAKYGAFYTGGQIQWTSDGKELLCQCGGTIKILDVENGRVTSTLGLNDENLEETEDTINTFTLSPDNESVVSNHRSGLIKLWNRKDGALLKQWKSVHKGPISCLTLNSEVALLASGGTDSSVRIWDLQYQSCTHNLRGPQGVISVVKFDGELVFAAGDDAAIFAWDLTTGQKKLTLSGHYSRITGLVLLHDTNQLVSCSRDRVIILWDLSTENSIRTIATFECLEGLILLPQKFRLPSHKKKIKEGIHVASAGEKGVIRVWEVTEGREVYSQSNSLVAKTSEEVGLAIVHLLFNKETNSLAVVSFDHNIIIHNLETFECRKQDEVLDAVFVGANNSHIAIATNSTDIKLYNMKDMDCQLLRGHTDLVLTLAATQKYLINVFQDNSVRIWQMDSNTQAMTCVAVGTRHTLSVGSVAFSQLSASFILSASQDSCLKMWKLPKKFKSDEILTLNVDLTEVAHDKDINSVCISPDDKLIATGSQDKTAK</sequence>
<evidence type="ECO:0008006" key="6">
    <source>
        <dbReference type="Google" id="ProtNLM"/>
    </source>
</evidence>
<feature type="repeat" description="WD" evidence="3">
    <location>
        <begin position="468"/>
        <end position="497"/>
    </location>
</feature>
<feature type="repeat" description="WD" evidence="3">
    <location>
        <begin position="63"/>
        <end position="104"/>
    </location>
</feature>
<dbReference type="PROSITE" id="PS00678">
    <property type="entry name" value="WD_REPEATS_1"/>
    <property type="match status" value="3"/>
</dbReference>
<dbReference type="AlphaFoldDB" id="A0AAD8A677"/>
<feature type="repeat" description="WD" evidence="3">
    <location>
        <begin position="106"/>
        <end position="147"/>
    </location>
</feature>
<keyword evidence="2" id="KW-0677">Repeat</keyword>
<accession>A0AAD8A677</accession>
<dbReference type="InterPro" id="IPR015943">
    <property type="entry name" value="WD40/YVTN_repeat-like_dom_sf"/>
</dbReference>
<feature type="repeat" description="WD" evidence="3">
    <location>
        <begin position="148"/>
        <end position="187"/>
    </location>
</feature>
<dbReference type="GO" id="GO:0000480">
    <property type="term" value="P:endonucleolytic cleavage in 5'-ETS of tricistronic rRNA transcript (SSU-rRNA, 5.8S rRNA, LSU-rRNA)"/>
    <property type="evidence" value="ECO:0007669"/>
    <property type="project" value="TreeGrafter"/>
</dbReference>
<keyword evidence="1 3" id="KW-0853">WD repeat</keyword>
<dbReference type="SMART" id="SM00320">
    <property type="entry name" value="WD40"/>
    <property type="match status" value="8"/>
</dbReference>
<keyword evidence="5" id="KW-1185">Reference proteome</keyword>
<dbReference type="PANTHER" id="PTHR19854">
    <property type="entry name" value="TRANSDUCIN BETA-LIKE 3"/>
    <property type="match status" value="1"/>
</dbReference>
<dbReference type="PROSITE" id="PS50294">
    <property type="entry name" value="WD_REPEATS_REGION"/>
    <property type="match status" value="3"/>
</dbReference>
<dbReference type="CDD" id="cd00200">
    <property type="entry name" value="WD40"/>
    <property type="match status" value="1"/>
</dbReference>
<proteinExistence type="predicted"/>
<feature type="repeat" description="WD" evidence="3">
    <location>
        <begin position="372"/>
        <end position="411"/>
    </location>
</feature>
<evidence type="ECO:0000256" key="3">
    <source>
        <dbReference type="PROSITE-ProRule" id="PRU00221"/>
    </source>
</evidence>
<dbReference type="Gene3D" id="2.130.10.10">
    <property type="entry name" value="YVTN repeat-like/Quinoprotein amine dehydrogenase"/>
    <property type="match status" value="2"/>
</dbReference>
<dbReference type="EMBL" id="JASPKZ010003453">
    <property type="protein sequence ID" value="KAJ9593229.1"/>
    <property type="molecule type" value="Genomic_DNA"/>
</dbReference>
<gene>
    <name evidence="4" type="ORF">L9F63_015228</name>
</gene>
<reference evidence="4" key="2">
    <citation type="submission" date="2023-05" db="EMBL/GenBank/DDBJ databases">
        <authorList>
            <person name="Fouks B."/>
        </authorList>
    </citation>
    <scope>NUCLEOTIDE SEQUENCE</scope>
    <source>
        <strain evidence="4">Stay&amp;Tobe</strain>
        <tissue evidence="4">Testes</tissue>
    </source>
</reference>
<reference evidence="4" key="1">
    <citation type="journal article" date="2023" name="IScience">
        <title>Live-bearing cockroach genome reveals convergent evolutionary mechanisms linked to viviparity in insects and beyond.</title>
        <authorList>
            <person name="Fouks B."/>
            <person name="Harrison M.C."/>
            <person name="Mikhailova A.A."/>
            <person name="Marchal E."/>
            <person name="English S."/>
            <person name="Carruthers M."/>
            <person name="Jennings E.C."/>
            <person name="Chiamaka E.L."/>
            <person name="Frigard R.A."/>
            <person name="Pippel M."/>
            <person name="Attardo G.M."/>
            <person name="Benoit J.B."/>
            <person name="Bornberg-Bauer E."/>
            <person name="Tobe S.S."/>
        </authorList>
    </citation>
    <scope>NUCLEOTIDE SEQUENCE</scope>
    <source>
        <strain evidence="4">Stay&amp;Tobe</strain>
    </source>
</reference>
<dbReference type="Proteomes" id="UP001233999">
    <property type="component" value="Unassembled WGS sequence"/>
</dbReference>
<feature type="repeat" description="WD" evidence="3">
    <location>
        <begin position="188"/>
        <end position="229"/>
    </location>
</feature>
<dbReference type="InterPro" id="IPR020472">
    <property type="entry name" value="WD40_PAC1"/>
</dbReference>
<dbReference type="InterPro" id="IPR001680">
    <property type="entry name" value="WD40_rpt"/>
</dbReference>
<protein>
    <recommendedName>
        <fullName evidence="6">Transducin beta-like protein 3</fullName>
    </recommendedName>
</protein>
<dbReference type="GO" id="GO:0000472">
    <property type="term" value="P:endonucleolytic cleavage to generate mature 5'-end of SSU-rRNA from (SSU-rRNA, 5.8S rRNA, LSU-rRNA)"/>
    <property type="evidence" value="ECO:0007669"/>
    <property type="project" value="TreeGrafter"/>
</dbReference>
<dbReference type="PANTHER" id="PTHR19854:SF15">
    <property type="entry name" value="TRANSDUCIN BETA-LIKE PROTEIN 3"/>
    <property type="match status" value="1"/>
</dbReference>
<dbReference type="PROSITE" id="PS50082">
    <property type="entry name" value="WD_REPEATS_2"/>
    <property type="match status" value="7"/>
</dbReference>
<dbReference type="GO" id="GO:0030686">
    <property type="term" value="C:90S preribosome"/>
    <property type="evidence" value="ECO:0007669"/>
    <property type="project" value="TreeGrafter"/>
</dbReference>
<evidence type="ECO:0000256" key="2">
    <source>
        <dbReference type="ARBA" id="ARBA00022737"/>
    </source>
</evidence>
<dbReference type="InterPro" id="IPR019775">
    <property type="entry name" value="WD40_repeat_CS"/>
</dbReference>
<feature type="non-terminal residue" evidence="4">
    <location>
        <position position="1"/>
    </location>
</feature>
<dbReference type="InterPro" id="IPR036322">
    <property type="entry name" value="WD40_repeat_dom_sf"/>
</dbReference>
<evidence type="ECO:0000313" key="5">
    <source>
        <dbReference type="Proteomes" id="UP001233999"/>
    </source>
</evidence>
<dbReference type="GO" id="GO:0005730">
    <property type="term" value="C:nucleolus"/>
    <property type="evidence" value="ECO:0007669"/>
    <property type="project" value="TreeGrafter"/>
</dbReference>
<dbReference type="GO" id="GO:0034511">
    <property type="term" value="F:U3 snoRNA binding"/>
    <property type="evidence" value="ECO:0007669"/>
    <property type="project" value="TreeGrafter"/>
</dbReference>
<dbReference type="Pfam" id="PF00400">
    <property type="entry name" value="WD40"/>
    <property type="match status" value="4"/>
</dbReference>
<dbReference type="PRINTS" id="PR00320">
    <property type="entry name" value="GPROTEINBRPT"/>
</dbReference>
<organism evidence="4 5">
    <name type="scientific">Diploptera punctata</name>
    <name type="common">Pacific beetle cockroach</name>
    <dbReference type="NCBI Taxonomy" id="6984"/>
    <lineage>
        <taxon>Eukaryota</taxon>
        <taxon>Metazoa</taxon>
        <taxon>Ecdysozoa</taxon>
        <taxon>Arthropoda</taxon>
        <taxon>Hexapoda</taxon>
        <taxon>Insecta</taxon>
        <taxon>Pterygota</taxon>
        <taxon>Neoptera</taxon>
        <taxon>Polyneoptera</taxon>
        <taxon>Dictyoptera</taxon>
        <taxon>Blattodea</taxon>
        <taxon>Blaberoidea</taxon>
        <taxon>Blaberidae</taxon>
        <taxon>Diplopterinae</taxon>
        <taxon>Diploptera</taxon>
    </lineage>
</organism>
<evidence type="ECO:0000313" key="4">
    <source>
        <dbReference type="EMBL" id="KAJ9593229.1"/>
    </source>
</evidence>
<name>A0AAD8A677_DIPPU</name>